<evidence type="ECO:0000256" key="2">
    <source>
        <dbReference type="ARBA" id="ARBA00004141"/>
    </source>
</evidence>
<evidence type="ECO:0000256" key="9">
    <source>
        <dbReference type="ARBA" id="ARBA00022840"/>
    </source>
</evidence>
<name>A0A1Q9R5G0_PSEPU</name>
<dbReference type="Proteomes" id="UP000186736">
    <property type="component" value="Unassembled WGS sequence"/>
</dbReference>
<evidence type="ECO:0000259" key="13">
    <source>
        <dbReference type="PROSITE" id="PS50109"/>
    </source>
</evidence>
<evidence type="ECO:0000256" key="5">
    <source>
        <dbReference type="ARBA" id="ARBA00022679"/>
    </source>
</evidence>
<evidence type="ECO:0000313" key="14">
    <source>
        <dbReference type="EMBL" id="OLS62654.1"/>
    </source>
</evidence>
<comment type="caution">
    <text evidence="14">The sequence shown here is derived from an EMBL/GenBank/DDBJ whole genome shotgun (WGS) entry which is preliminary data.</text>
</comment>
<dbReference type="RefSeq" id="WP_075803337.1">
    <property type="nucleotide sequence ID" value="NZ_MKZO01000020.1"/>
</dbReference>
<dbReference type="Pfam" id="PF02518">
    <property type="entry name" value="HATPase_c"/>
    <property type="match status" value="1"/>
</dbReference>
<accession>A0A1Q9R5G0</accession>
<evidence type="ECO:0000256" key="7">
    <source>
        <dbReference type="ARBA" id="ARBA00022741"/>
    </source>
</evidence>
<protein>
    <recommendedName>
        <fullName evidence="3">histidine kinase</fullName>
        <ecNumber evidence="3">2.7.13.3</ecNumber>
    </recommendedName>
</protein>
<dbReference type="InterPro" id="IPR005467">
    <property type="entry name" value="His_kinase_dom"/>
</dbReference>
<dbReference type="Gene3D" id="1.10.287.130">
    <property type="match status" value="1"/>
</dbReference>
<proteinExistence type="predicted"/>
<keyword evidence="4" id="KW-0597">Phosphoprotein</keyword>
<reference evidence="14 15" key="1">
    <citation type="submission" date="2016-10" db="EMBL/GenBank/DDBJ databases">
        <title>Genome Sequence of Pseudomonas putida GM4FR.</title>
        <authorList>
            <person name="Poehlein A."/>
            <person name="Wemheuer F."/>
            <person name="Hollensteiner J."/>
            <person name="Wemheuer B."/>
        </authorList>
    </citation>
    <scope>NUCLEOTIDE SEQUENCE [LARGE SCALE GENOMIC DNA]</scope>
    <source>
        <strain evidence="14 15">GM4FR</strain>
    </source>
</reference>
<dbReference type="PANTHER" id="PTHR45436">
    <property type="entry name" value="SENSOR HISTIDINE KINASE YKOH"/>
    <property type="match status" value="1"/>
</dbReference>
<feature type="domain" description="Histidine kinase" evidence="13">
    <location>
        <begin position="232"/>
        <end position="441"/>
    </location>
</feature>
<dbReference type="CDD" id="cd00082">
    <property type="entry name" value="HisKA"/>
    <property type="match status" value="1"/>
</dbReference>
<dbReference type="InterPro" id="IPR013727">
    <property type="entry name" value="2CSK_N"/>
</dbReference>
<dbReference type="CDD" id="cd00075">
    <property type="entry name" value="HATPase"/>
    <property type="match status" value="1"/>
</dbReference>
<evidence type="ECO:0000256" key="1">
    <source>
        <dbReference type="ARBA" id="ARBA00000085"/>
    </source>
</evidence>
<organism evidence="14 15">
    <name type="scientific">Pseudomonas putida</name>
    <name type="common">Arthrobacter siderocapsulatus</name>
    <dbReference type="NCBI Taxonomy" id="303"/>
    <lineage>
        <taxon>Bacteria</taxon>
        <taxon>Pseudomonadati</taxon>
        <taxon>Pseudomonadota</taxon>
        <taxon>Gammaproteobacteria</taxon>
        <taxon>Pseudomonadales</taxon>
        <taxon>Pseudomonadaceae</taxon>
        <taxon>Pseudomonas</taxon>
    </lineage>
</organism>
<dbReference type="PROSITE" id="PS50109">
    <property type="entry name" value="HIS_KIN"/>
    <property type="match status" value="1"/>
</dbReference>
<dbReference type="InterPro" id="IPR036890">
    <property type="entry name" value="HATPase_C_sf"/>
</dbReference>
<keyword evidence="10 12" id="KW-1133">Transmembrane helix</keyword>
<dbReference type="InterPro" id="IPR036097">
    <property type="entry name" value="HisK_dim/P_sf"/>
</dbReference>
<evidence type="ECO:0000256" key="10">
    <source>
        <dbReference type="ARBA" id="ARBA00022989"/>
    </source>
</evidence>
<dbReference type="GO" id="GO:0005886">
    <property type="term" value="C:plasma membrane"/>
    <property type="evidence" value="ECO:0007669"/>
    <property type="project" value="TreeGrafter"/>
</dbReference>
<evidence type="ECO:0000256" key="3">
    <source>
        <dbReference type="ARBA" id="ARBA00012438"/>
    </source>
</evidence>
<keyword evidence="6 12" id="KW-0812">Transmembrane</keyword>
<dbReference type="InterPro" id="IPR003594">
    <property type="entry name" value="HATPase_dom"/>
</dbReference>
<sequence length="441" mass="47505">MSLRLRAVLVAGLSLMVLWGLAAGWMMRGVQGNLDRTLDGRLAMSARMVAGLLERAALGAEATSPDFREGIRVTGKEGIACEIRLLQGEILARSSSGSPSIFHDLPPGLSTREIDGHFWRIYVLRTEAGYQVSTADRLDNRERLIGEMLCAAGVPFLIAVLGSLAALWIGIGRGLQPLEVLCGQLRNRQADDTMPIQLIRPPKELRPVLDAMNALLDRLTQVIAGQRAFTDAAAHELRTPLTVIDTHLQIIREAGGDDARKSLGSAEEGVRRLRRTLDQMMTLARTEVPVASEDRCESLMDVVSSVLVRLDVQEQGRVQVSSRGDDRGSAVPASMLDTVLRNLLDNALRYSPGASSVEVQVAFANGQCTLTVADRGPGLSAASVAQMGRRFWRGDHGRRRTDGAGLGLSIVQAIAVRFDAVLALEPREGGGLTVSFTCTAG</sequence>
<feature type="transmembrane region" description="Helical" evidence="12">
    <location>
        <begin position="148"/>
        <end position="171"/>
    </location>
</feature>
<keyword evidence="8" id="KW-0418">Kinase</keyword>
<keyword evidence="11" id="KW-0902">Two-component regulatory system</keyword>
<dbReference type="Pfam" id="PF08521">
    <property type="entry name" value="2CSK_N"/>
    <property type="match status" value="1"/>
</dbReference>
<dbReference type="SUPFAM" id="SSF55874">
    <property type="entry name" value="ATPase domain of HSP90 chaperone/DNA topoisomerase II/histidine kinase"/>
    <property type="match status" value="1"/>
</dbReference>
<dbReference type="Gene3D" id="3.30.565.10">
    <property type="entry name" value="Histidine kinase-like ATPase, C-terminal domain"/>
    <property type="match status" value="1"/>
</dbReference>
<evidence type="ECO:0000313" key="15">
    <source>
        <dbReference type="Proteomes" id="UP000186736"/>
    </source>
</evidence>
<evidence type="ECO:0000256" key="8">
    <source>
        <dbReference type="ARBA" id="ARBA00022777"/>
    </source>
</evidence>
<keyword evidence="12" id="KW-0472">Membrane</keyword>
<gene>
    <name evidence="14" type="primary">qseC_3</name>
    <name evidence="14" type="ORF">PSEMO_24160</name>
</gene>
<dbReference type="GO" id="GO:0000155">
    <property type="term" value="F:phosphorelay sensor kinase activity"/>
    <property type="evidence" value="ECO:0007669"/>
    <property type="project" value="InterPro"/>
</dbReference>
<dbReference type="PANTHER" id="PTHR45436:SF14">
    <property type="entry name" value="SENSOR PROTEIN QSEC"/>
    <property type="match status" value="1"/>
</dbReference>
<dbReference type="AlphaFoldDB" id="A0A1Q9R5G0"/>
<dbReference type="OrthoDB" id="9809766at2"/>
<dbReference type="EC" id="2.7.13.3" evidence="3"/>
<comment type="catalytic activity">
    <reaction evidence="1">
        <text>ATP + protein L-histidine = ADP + protein N-phospho-L-histidine.</text>
        <dbReference type="EC" id="2.7.13.3"/>
    </reaction>
</comment>
<evidence type="ECO:0000256" key="6">
    <source>
        <dbReference type="ARBA" id="ARBA00022692"/>
    </source>
</evidence>
<dbReference type="InterPro" id="IPR003661">
    <property type="entry name" value="HisK_dim/P_dom"/>
</dbReference>
<evidence type="ECO:0000256" key="12">
    <source>
        <dbReference type="SAM" id="Phobius"/>
    </source>
</evidence>
<dbReference type="SMART" id="SM00387">
    <property type="entry name" value="HATPase_c"/>
    <property type="match status" value="1"/>
</dbReference>
<dbReference type="InterPro" id="IPR050428">
    <property type="entry name" value="TCS_sensor_his_kinase"/>
</dbReference>
<evidence type="ECO:0000256" key="11">
    <source>
        <dbReference type="ARBA" id="ARBA00023012"/>
    </source>
</evidence>
<dbReference type="SUPFAM" id="SSF47384">
    <property type="entry name" value="Homodimeric domain of signal transducing histidine kinase"/>
    <property type="match status" value="1"/>
</dbReference>
<dbReference type="SMART" id="SM00388">
    <property type="entry name" value="HisKA"/>
    <property type="match status" value="1"/>
</dbReference>
<keyword evidence="5 14" id="KW-0808">Transferase</keyword>
<comment type="subcellular location">
    <subcellularLocation>
        <location evidence="2">Membrane</location>
        <topology evidence="2">Multi-pass membrane protein</topology>
    </subcellularLocation>
</comment>
<keyword evidence="9" id="KW-0067">ATP-binding</keyword>
<keyword evidence="7" id="KW-0547">Nucleotide-binding</keyword>
<evidence type="ECO:0000256" key="4">
    <source>
        <dbReference type="ARBA" id="ARBA00022553"/>
    </source>
</evidence>
<dbReference type="Pfam" id="PF00512">
    <property type="entry name" value="HisKA"/>
    <property type="match status" value="1"/>
</dbReference>
<dbReference type="EMBL" id="MKZO01000020">
    <property type="protein sequence ID" value="OLS62654.1"/>
    <property type="molecule type" value="Genomic_DNA"/>
</dbReference>
<feature type="transmembrane region" description="Helical" evidence="12">
    <location>
        <begin position="6"/>
        <end position="26"/>
    </location>
</feature>
<dbReference type="GO" id="GO:0005524">
    <property type="term" value="F:ATP binding"/>
    <property type="evidence" value="ECO:0007669"/>
    <property type="project" value="UniProtKB-KW"/>
</dbReference>